<comment type="caution">
    <text evidence="1">The sequence shown here is derived from an EMBL/GenBank/DDBJ whole genome shotgun (WGS) entry which is preliminary data.</text>
</comment>
<keyword evidence="2" id="KW-1185">Reference proteome</keyword>
<dbReference type="EMBL" id="JAKKSL010000002">
    <property type="protein sequence ID" value="MCI2283983.1"/>
    <property type="molecule type" value="Genomic_DNA"/>
</dbReference>
<dbReference type="InterPro" id="IPR013783">
    <property type="entry name" value="Ig-like_fold"/>
</dbReference>
<organism evidence="1 2">
    <name type="scientific">Colwellia maritima</name>
    <dbReference type="NCBI Taxonomy" id="2912588"/>
    <lineage>
        <taxon>Bacteria</taxon>
        <taxon>Pseudomonadati</taxon>
        <taxon>Pseudomonadota</taxon>
        <taxon>Gammaproteobacteria</taxon>
        <taxon>Alteromonadales</taxon>
        <taxon>Colwelliaceae</taxon>
        <taxon>Colwellia</taxon>
    </lineage>
</organism>
<sequence length="396" mass="41554">MAQAQMVLLLLVKLYQLQRLNLDVKVIFGSAKSHFATQIAAIGHGTADTTVNTCYNQQNANGFATVYGVNQLSGTNNISEGAGHTASETLWENNRVSMLWFDNLDHSWSGGAGASGDYIADDSINFADYLGQFFADNNQRVDRNSGPVVSNHSAIENNSTLIISGNAIDTEGSVTNVALTVSALDSGLPVVIETLNSSVNSSNNSYSATTSVLNDGLYQITAIATDNENKAGDAVSITTRVGPEPPATPPTLSGISAAVSGQCATITGVVIDVNQNLTQVVVNFANGNITAALNGNQYTAEKCSLPGGSNTATVTATDASSLSSTDSVQFTIDAGVTGDYNLHINEGHITWGNGYSACYLEFGTAAFTMREYPSGTNQCQWIADGAPSCLWFKPKL</sequence>
<name>A0ABS9X158_9GAMM</name>
<dbReference type="RefSeq" id="WP_242286373.1">
    <property type="nucleotide sequence ID" value="NZ_JAKKSL010000002.1"/>
</dbReference>
<accession>A0ABS9X158</accession>
<proteinExistence type="predicted"/>
<dbReference type="SUPFAM" id="SSF53474">
    <property type="entry name" value="alpha/beta-Hydrolases"/>
    <property type="match status" value="1"/>
</dbReference>
<protein>
    <recommendedName>
        <fullName evidence="3">Bacterial Ig-like domain-containing protein</fullName>
    </recommendedName>
</protein>
<evidence type="ECO:0000313" key="1">
    <source>
        <dbReference type="EMBL" id="MCI2283983.1"/>
    </source>
</evidence>
<evidence type="ECO:0000313" key="2">
    <source>
        <dbReference type="Proteomes" id="UP001139646"/>
    </source>
</evidence>
<reference evidence="1" key="1">
    <citation type="submission" date="2022-01" db="EMBL/GenBank/DDBJ databases">
        <title>Colwellia maritima, isolated from seawater.</title>
        <authorList>
            <person name="Kristyanto S."/>
            <person name="Jung J."/>
            <person name="Jeon C.O."/>
        </authorList>
    </citation>
    <scope>NUCLEOTIDE SEQUENCE</scope>
    <source>
        <strain evidence="1">MSW7</strain>
    </source>
</reference>
<dbReference type="Proteomes" id="UP001139646">
    <property type="component" value="Unassembled WGS sequence"/>
</dbReference>
<dbReference type="InterPro" id="IPR029058">
    <property type="entry name" value="AB_hydrolase_fold"/>
</dbReference>
<evidence type="ECO:0008006" key="3">
    <source>
        <dbReference type="Google" id="ProtNLM"/>
    </source>
</evidence>
<dbReference type="Gene3D" id="2.60.40.10">
    <property type="entry name" value="Immunoglobulins"/>
    <property type="match status" value="1"/>
</dbReference>
<gene>
    <name evidence="1" type="ORF">L3081_11925</name>
</gene>